<dbReference type="KEGG" id="aten:116295035"/>
<dbReference type="InterPro" id="IPR050187">
    <property type="entry name" value="Lipid_Phosphate_FormReg"/>
</dbReference>
<dbReference type="Pfam" id="PF00781">
    <property type="entry name" value="DAGK_cat"/>
    <property type="match status" value="1"/>
</dbReference>
<evidence type="ECO:0000256" key="3">
    <source>
        <dbReference type="ARBA" id="ARBA00022741"/>
    </source>
</evidence>
<organism evidence="9 10">
    <name type="scientific">Actinia tenebrosa</name>
    <name type="common">Australian red waratah sea anemone</name>
    <dbReference type="NCBI Taxonomy" id="6105"/>
    <lineage>
        <taxon>Eukaryota</taxon>
        <taxon>Metazoa</taxon>
        <taxon>Cnidaria</taxon>
        <taxon>Anthozoa</taxon>
        <taxon>Hexacorallia</taxon>
        <taxon>Actiniaria</taxon>
        <taxon>Actiniidae</taxon>
        <taxon>Actinia</taxon>
    </lineage>
</organism>
<dbReference type="Proteomes" id="UP000515163">
    <property type="component" value="Unplaced"/>
</dbReference>
<dbReference type="RefSeq" id="XP_031558593.1">
    <property type="nucleotide sequence ID" value="XM_031702733.1"/>
</dbReference>
<reference evidence="10" key="1">
    <citation type="submission" date="2025-08" db="UniProtKB">
        <authorList>
            <consortium name="RefSeq"/>
        </authorList>
    </citation>
    <scope>IDENTIFICATION</scope>
    <source>
        <tissue evidence="10">Tentacle</tissue>
    </source>
</reference>
<feature type="domain" description="DAGKc" evidence="8">
    <location>
        <begin position="134"/>
        <end position="276"/>
    </location>
</feature>
<dbReference type="InterPro" id="IPR017438">
    <property type="entry name" value="ATP-NAD_kinase_N"/>
</dbReference>
<dbReference type="PANTHER" id="PTHR12358">
    <property type="entry name" value="SPHINGOSINE KINASE"/>
    <property type="match status" value="1"/>
</dbReference>
<evidence type="ECO:0000259" key="8">
    <source>
        <dbReference type="PROSITE" id="PS50146"/>
    </source>
</evidence>
<dbReference type="GO" id="GO:0012505">
    <property type="term" value="C:endomembrane system"/>
    <property type="evidence" value="ECO:0007669"/>
    <property type="project" value="UniProtKB-SubCell"/>
</dbReference>
<accession>A0A6P8HTP4</accession>
<dbReference type="InterPro" id="IPR001206">
    <property type="entry name" value="Diacylglycerol_kinase_cat_dom"/>
</dbReference>
<comment type="subcellular location">
    <subcellularLocation>
        <location evidence="1">Endomembrane system</location>
    </subcellularLocation>
</comment>
<evidence type="ECO:0000256" key="4">
    <source>
        <dbReference type="ARBA" id="ARBA00022777"/>
    </source>
</evidence>
<dbReference type="Gene3D" id="2.60.200.40">
    <property type="match status" value="1"/>
</dbReference>
<gene>
    <name evidence="10" type="primary">LOC116295035</name>
</gene>
<protein>
    <recommendedName>
        <fullName evidence="7">sphingosine kinase</fullName>
        <ecNumber evidence="7">2.7.1.91</ecNumber>
    </recommendedName>
</protein>
<dbReference type="InterPro" id="IPR016064">
    <property type="entry name" value="NAD/diacylglycerol_kinase_sf"/>
</dbReference>
<evidence type="ECO:0000256" key="1">
    <source>
        <dbReference type="ARBA" id="ARBA00004308"/>
    </source>
</evidence>
<keyword evidence="6" id="KW-0472">Membrane</keyword>
<dbReference type="PANTHER" id="PTHR12358:SF112">
    <property type="entry name" value="LD11247P-RELATED"/>
    <property type="match status" value="1"/>
</dbReference>
<dbReference type="EC" id="2.7.1.91" evidence="7"/>
<keyword evidence="4" id="KW-0418">Kinase</keyword>
<dbReference type="Gene3D" id="3.40.50.10330">
    <property type="entry name" value="Probable inorganic polyphosphate/atp-NAD kinase, domain 1"/>
    <property type="match status" value="1"/>
</dbReference>
<evidence type="ECO:0000256" key="6">
    <source>
        <dbReference type="ARBA" id="ARBA00023136"/>
    </source>
</evidence>
<dbReference type="FunFam" id="3.40.50.10330:FF:000005">
    <property type="entry name" value="Sphingosine kinase 2"/>
    <property type="match status" value="1"/>
</dbReference>
<dbReference type="SUPFAM" id="SSF111331">
    <property type="entry name" value="NAD kinase/diacylglycerol kinase-like"/>
    <property type="match status" value="1"/>
</dbReference>
<dbReference type="SMART" id="SM00046">
    <property type="entry name" value="DAGKc"/>
    <property type="match status" value="1"/>
</dbReference>
<dbReference type="GO" id="GO:0005524">
    <property type="term" value="F:ATP binding"/>
    <property type="evidence" value="ECO:0007669"/>
    <property type="project" value="UniProtKB-KW"/>
</dbReference>
<keyword evidence="3" id="KW-0547">Nucleotide-binding</keyword>
<dbReference type="GeneID" id="116295035"/>
<keyword evidence="9" id="KW-1185">Reference proteome</keyword>
<dbReference type="InterPro" id="IPR045540">
    <property type="entry name" value="YegS/DAGK_C"/>
</dbReference>
<dbReference type="GO" id="GO:0046512">
    <property type="term" value="P:sphingosine biosynthetic process"/>
    <property type="evidence" value="ECO:0007669"/>
    <property type="project" value="TreeGrafter"/>
</dbReference>
<keyword evidence="2" id="KW-0808">Transferase</keyword>
<evidence type="ECO:0000313" key="10">
    <source>
        <dbReference type="RefSeq" id="XP_031558593.1"/>
    </source>
</evidence>
<dbReference type="AlphaFoldDB" id="A0A6P8HTP4"/>
<evidence type="ECO:0000256" key="7">
    <source>
        <dbReference type="ARBA" id="ARBA00044037"/>
    </source>
</evidence>
<dbReference type="OrthoDB" id="3853857at2759"/>
<evidence type="ECO:0000313" key="9">
    <source>
        <dbReference type="Proteomes" id="UP000515163"/>
    </source>
</evidence>
<evidence type="ECO:0000256" key="5">
    <source>
        <dbReference type="ARBA" id="ARBA00022840"/>
    </source>
</evidence>
<dbReference type="FunCoup" id="A0A6P8HTP4">
    <property type="interactions" value="2345"/>
</dbReference>
<dbReference type="GO" id="GO:0008481">
    <property type="term" value="F:sphingosine kinase activity"/>
    <property type="evidence" value="ECO:0007669"/>
    <property type="project" value="UniProtKB-EC"/>
</dbReference>
<dbReference type="Pfam" id="PF19279">
    <property type="entry name" value="YegS_C"/>
    <property type="match status" value="1"/>
</dbReference>
<keyword evidence="5" id="KW-0067">ATP-binding</keyword>
<sequence length="547" mass="61265">MAESVMLQNCFQLLPGKRFYDVRLTREKLFYNETTIESCCKPSKNHLFNLSVSDIYGAKLFRSSINEDENAYIHIYICPVRGNKRIRRKIRFKVSGWEDLESNIKRAEHWIKTILWLIRNPSIDTATLKDKNLPPRRKLLVLVNPSSGQGKSLKVFQKKVSPMYKESSIDFELLVTEYAGHAKEIGLNLDVEQWDGIVICSGDGLVYELVNGLMNRPDWKRAIQMPIGVIPTGSGNALCYSALYASGEPFDVTAAIFATIIGQTHKLDICTIDTPNDRFFSFLSLTWGIISDVDLESEKHRYLGNARFTVGAVIRIIGLRTYRGRLSYLPMNNEHDEVTSSVDIPKEQLSDLDNDSPVFHSFGSPSGSFFPDENVKEERLGTDLPSSHENAVMLQSEKPSVNDISKVYKHHQGPDTPLLLPFEKHVPANWKTIQGTFILGSSVNLSHLGPDIMAAPEARFGDGVMHITYSKAGISRLKLLSLFNKMEDGSHVEADECVTVSAQAFRLEPDLSENGTLAIDGEAIPYSVVQGQIHKGLAQVMCSKSHR</sequence>
<proteinExistence type="predicted"/>
<name>A0A6P8HTP4_ACTTE</name>
<dbReference type="GO" id="GO:0016020">
    <property type="term" value="C:membrane"/>
    <property type="evidence" value="ECO:0007669"/>
    <property type="project" value="TreeGrafter"/>
</dbReference>
<dbReference type="GO" id="GO:0005737">
    <property type="term" value="C:cytoplasm"/>
    <property type="evidence" value="ECO:0007669"/>
    <property type="project" value="UniProtKB-ARBA"/>
</dbReference>
<dbReference type="GO" id="GO:0042981">
    <property type="term" value="P:regulation of apoptotic process"/>
    <property type="evidence" value="ECO:0007669"/>
    <property type="project" value="UniProtKB-ARBA"/>
</dbReference>
<dbReference type="PROSITE" id="PS50146">
    <property type="entry name" value="DAGK"/>
    <property type="match status" value="1"/>
</dbReference>
<evidence type="ECO:0000256" key="2">
    <source>
        <dbReference type="ARBA" id="ARBA00022679"/>
    </source>
</evidence>
<dbReference type="InParanoid" id="A0A6P8HTP4"/>